<dbReference type="Gene3D" id="3.40.30.10">
    <property type="entry name" value="Glutaredoxin"/>
    <property type="match status" value="1"/>
</dbReference>
<dbReference type="CDD" id="cd02980">
    <property type="entry name" value="TRX_Fd_family"/>
    <property type="match status" value="1"/>
</dbReference>
<comment type="caution">
    <text evidence="1">The sequence shown here is derived from an EMBL/GenBank/DDBJ whole genome shotgun (WGS) entry which is preliminary data.</text>
</comment>
<gene>
    <name evidence="1" type="ORF">LMJ30_06455</name>
</gene>
<protein>
    <submittedName>
        <fullName evidence="1">NAD(P)H-dependent oxidoreductase subunit E</fullName>
    </submittedName>
</protein>
<accession>A0ABS8IQY0</accession>
<dbReference type="SUPFAM" id="SSF52833">
    <property type="entry name" value="Thioredoxin-like"/>
    <property type="match status" value="1"/>
</dbReference>
<reference evidence="1 2" key="1">
    <citation type="submission" date="2021-11" db="EMBL/GenBank/DDBJ databases">
        <authorList>
            <person name="Huq M.A."/>
        </authorList>
    </citation>
    <scope>NUCLEOTIDE SEQUENCE [LARGE SCALE GENOMIC DNA]</scope>
    <source>
        <strain evidence="1 2">MAHUQ-52</strain>
    </source>
</reference>
<dbReference type="EMBL" id="JAJHPV010000009">
    <property type="protein sequence ID" value="MCC6070598.1"/>
    <property type="molecule type" value="Genomic_DNA"/>
</dbReference>
<dbReference type="RefSeq" id="WP_229431513.1">
    <property type="nucleotide sequence ID" value="NZ_JAJHPV010000009.1"/>
</dbReference>
<proteinExistence type="predicted"/>
<dbReference type="Proteomes" id="UP001198701">
    <property type="component" value="Unassembled WGS sequence"/>
</dbReference>
<sequence length="104" mass="11862">MSDQFFQHHVFFCMNQREDGRPCCGKQGAEQAQKHAKKRIKEMNMNGPGKIRVNQAGCMDRCEEGPVVVVYPEGTWYTYVDTSDIDDIIDTHLVGGKVVERLKI</sequence>
<dbReference type="InterPro" id="IPR036249">
    <property type="entry name" value="Thioredoxin-like_sf"/>
</dbReference>
<organism evidence="1 2">
    <name type="scientific">Massilia agrisoli</name>
    <dbReference type="NCBI Taxonomy" id="2892444"/>
    <lineage>
        <taxon>Bacteria</taxon>
        <taxon>Pseudomonadati</taxon>
        <taxon>Pseudomonadota</taxon>
        <taxon>Betaproteobacteria</taxon>
        <taxon>Burkholderiales</taxon>
        <taxon>Oxalobacteraceae</taxon>
        <taxon>Telluria group</taxon>
        <taxon>Massilia</taxon>
    </lineage>
</organism>
<evidence type="ECO:0000313" key="2">
    <source>
        <dbReference type="Proteomes" id="UP001198701"/>
    </source>
</evidence>
<name>A0ABS8IQY0_9BURK</name>
<dbReference type="Pfam" id="PF01257">
    <property type="entry name" value="2Fe-2S_thioredx"/>
    <property type="match status" value="1"/>
</dbReference>
<keyword evidence="2" id="KW-1185">Reference proteome</keyword>
<evidence type="ECO:0000313" key="1">
    <source>
        <dbReference type="EMBL" id="MCC6070598.1"/>
    </source>
</evidence>